<keyword evidence="1" id="KW-0732">Signal</keyword>
<keyword evidence="3" id="KW-1185">Reference proteome</keyword>
<feature type="chain" id="PRO_5045858720" description="Lipoprotein" evidence="1">
    <location>
        <begin position="23"/>
        <end position="292"/>
    </location>
</feature>
<evidence type="ECO:0000313" key="3">
    <source>
        <dbReference type="Proteomes" id="UP001212097"/>
    </source>
</evidence>
<dbReference type="EMBL" id="CP115668">
    <property type="protein sequence ID" value="WCC79587.1"/>
    <property type="molecule type" value="Genomic_DNA"/>
</dbReference>
<evidence type="ECO:0000313" key="2">
    <source>
        <dbReference type="EMBL" id="WCC79587.1"/>
    </source>
</evidence>
<dbReference type="RefSeq" id="WP_271417778.1">
    <property type="nucleotide sequence ID" value="NZ_CP115668.1"/>
</dbReference>
<accession>A0ABY7QYH7</accession>
<evidence type="ECO:0000256" key="1">
    <source>
        <dbReference type="SAM" id="SignalP"/>
    </source>
</evidence>
<evidence type="ECO:0008006" key="4">
    <source>
        <dbReference type="Google" id="ProtNLM"/>
    </source>
</evidence>
<feature type="signal peptide" evidence="1">
    <location>
        <begin position="1"/>
        <end position="22"/>
    </location>
</feature>
<gene>
    <name evidence="2" type="ORF">O6R08_08765</name>
</gene>
<reference evidence="2 3" key="2">
    <citation type="submission" date="2023-06" db="EMBL/GenBank/DDBJ databases">
        <title>The Gram-positive Non-spore-bearing Anaerobic Bacilli of Human Feces.</title>
        <authorList>
            <person name="Eggerth A.H."/>
        </authorList>
    </citation>
    <scope>NUCLEOTIDE SEQUENCE [LARGE SCALE GENOMIC DNA]</scope>
    <source>
        <strain evidence="2 3">CBA3108</strain>
    </source>
</reference>
<name>A0ABY7QYH7_9ACTN</name>
<proteinExistence type="predicted"/>
<organism evidence="2 3">
    <name type="scientific">Cutibacterium equinum</name>
    <dbReference type="NCBI Taxonomy" id="3016342"/>
    <lineage>
        <taxon>Bacteria</taxon>
        <taxon>Bacillati</taxon>
        <taxon>Actinomycetota</taxon>
        <taxon>Actinomycetes</taxon>
        <taxon>Propionibacteriales</taxon>
        <taxon>Propionibacteriaceae</taxon>
        <taxon>Cutibacterium</taxon>
    </lineage>
</organism>
<dbReference type="Proteomes" id="UP001212097">
    <property type="component" value="Chromosome"/>
</dbReference>
<reference evidence="2 3" key="1">
    <citation type="submission" date="2023-01" db="EMBL/GenBank/DDBJ databases">
        <authorList>
            <person name="Lee S.H."/>
            <person name="Jung H.S."/>
            <person name="Yun J.U."/>
        </authorList>
    </citation>
    <scope>NUCLEOTIDE SEQUENCE [LARGE SCALE GENOMIC DNA]</scope>
    <source>
        <strain evidence="2 3">CBA3108</strain>
    </source>
</reference>
<sequence>MSFQRFLAGMAAVMLLVPTACSRHDDPQAPVVDDLGAVLSPANSLIREPAAASANGTLKSTYEYLRLMDGHELPDDDGYAHDHLVAALRPYLLKGGRNRQTHITQLMAASSLKSLHALSDKEKSEVDKRTRLPKGCITKKTVKTDLPIARMRREIGLSNAGVCLTPWKVTVTDYTASSEDARWAMQALANADVFVNAEDVEKSGWKAISDGYLRHVGTYTGPSTTIATALSAATTVSALPRSDLQRIGDRLSGAPCPRKDLGPATIYGGEPVKDKCSIESAYLLRYSGNWAW</sequence>
<protein>
    <recommendedName>
        <fullName evidence="4">Lipoprotein</fullName>
    </recommendedName>
</protein>